<keyword evidence="1" id="KW-0812">Transmembrane</keyword>
<gene>
    <name evidence="3" type="ORF">JG688_00006953</name>
</gene>
<dbReference type="Proteomes" id="UP000709295">
    <property type="component" value="Unassembled WGS sequence"/>
</dbReference>
<dbReference type="PROSITE" id="PS50035">
    <property type="entry name" value="PLD"/>
    <property type="match status" value="1"/>
</dbReference>
<evidence type="ECO:0000259" key="2">
    <source>
        <dbReference type="PROSITE" id="PS50035"/>
    </source>
</evidence>
<dbReference type="Pfam" id="PF13091">
    <property type="entry name" value="PLDc_2"/>
    <property type="match status" value="1"/>
</dbReference>
<keyword evidence="1" id="KW-1133">Transmembrane helix</keyword>
<evidence type="ECO:0000256" key="1">
    <source>
        <dbReference type="SAM" id="Phobius"/>
    </source>
</evidence>
<keyword evidence="1" id="KW-0472">Membrane</keyword>
<protein>
    <recommendedName>
        <fullName evidence="2">PLD phosphodiesterase domain-containing protein</fullName>
    </recommendedName>
</protein>
<dbReference type="InterPro" id="IPR001736">
    <property type="entry name" value="PLipase_D/transphosphatidylase"/>
</dbReference>
<evidence type="ECO:0000313" key="3">
    <source>
        <dbReference type="EMBL" id="KAG6966044.1"/>
    </source>
</evidence>
<sequence length="140" mass="15887">LYHDRRTLPQRNGGQDSFLHGYRTHPSLGCVLRLLKRSPSQEIGPAEEPRCRRRVLLCSGMRRSAARVINILRSAGVDVRVSSKSYDGRTLYCKAMLLDDRIMIGSANLSQNAMERNIEDIWLLLGVIGAFYFCLLLHLT</sequence>
<feature type="non-terminal residue" evidence="3">
    <location>
        <position position="1"/>
    </location>
</feature>
<proteinExistence type="predicted"/>
<accession>A0A8J5IZ08</accession>
<feature type="transmembrane region" description="Helical" evidence="1">
    <location>
        <begin position="121"/>
        <end position="139"/>
    </location>
</feature>
<keyword evidence="4" id="KW-1185">Reference proteome</keyword>
<dbReference type="AlphaFoldDB" id="A0A8J5IZ08"/>
<evidence type="ECO:0000313" key="4">
    <source>
        <dbReference type="Proteomes" id="UP000709295"/>
    </source>
</evidence>
<reference evidence="3" key="1">
    <citation type="submission" date="2021-01" db="EMBL/GenBank/DDBJ databases">
        <title>Phytophthora aleatoria, a newly-described species from Pinus radiata is distinct from Phytophthora cactorum isolates based on comparative genomics.</title>
        <authorList>
            <person name="Mcdougal R."/>
            <person name="Panda P."/>
            <person name="Williams N."/>
            <person name="Studholme D.J."/>
        </authorList>
    </citation>
    <scope>NUCLEOTIDE SEQUENCE</scope>
    <source>
        <strain evidence="3">NZFS 4037</strain>
    </source>
</reference>
<dbReference type="EMBL" id="JAENGY010000317">
    <property type="protein sequence ID" value="KAG6966044.1"/>
    <property type="molecule type" value="Genomic_DNA"/>
</dbReference>
<name>A0A8J5IZ08_9STRA</name>
<organism evidence="3 4">
    <name type="scientific">Phytophthora aleatoria</name>
    <dbReference type="NCBI Taxonomy" id="2496075"/>
    <lineage>
        <taxon>Eukaryota</taxon>
        <taxon>Sar</taxon>
        <taxon>Stramenopiles</taxon>
        <taxon>Oomycota</taxon>
        <taxon>Peronosporomycetes</taxon>
        <taxon>Peronosporales</taxon>
        <taxon>Peronosporaceae</taxon>
        <taxon>Phytophthora</taxon>
    </lineage>
</organism>
<comment type="caution">
    <text evidence="3">The sequence shown here is derived from an EMBL/GenBank/DDBJ whole genome shotgun (WGS) entry which is preliminary data.</text>
</comment>
<feature type="domain" description="PLD phosphodiesterase" evidence="2">
    <location>
        <begin position="87"/>
        <end position="113"/>
    </location>
</feature>
<dbReference type="GO" id="GO:0003824">
    <property type="term" value="F:catalytic activity"/>
    <property type="evidence" value="ECO:0007669"/>
    <property type="project" value="InterPro"/>
</dbReference>
<dbReference type="InterPro" id="IPR025202">
    <property type="entry name" value="PLD-like_dom"/>
</dbReference>